<proteinExistence type="predicted"/>
<dbReference type="Proteomes" id="UP000830343">
    <property type="component" value="Chromosome"/>
</dbReference>
<reference evidence="1" key="2">
    <citation type="submission" date="2022-04" db="EMBL/GenBank/DDBJ databases">
        <title>Antimicrobial genetic elements in methicillin-resistant Macrococcus armenti.</title>
        <authorList>
            <person name="Keller J.E."/>
            <person name="Schwendener S."/>
            <person name="Pantucek R."/>
            <person name="Perreten V."/>
        </authorList>
    </citation>
    <scope>NUCLEOTIDE SEQUENCE</scope>
    <source>
        <strain evidence="1">CCM 2609</strain>
    </source>
</reference>
<dbReference type="RefSeq" id="WP_243365694.1">
    <property type="nucleotide sequence ID" value="NZ_CP094348.1"/>
</dbReference>
<reference evidence="1" key="1">
    <citation type="submission" date="2022-03" db="EMBL/GenBank/DDBJ databases">
        <authorList>
            <person name="Vrbovska V."/>
            <person name="Kovarovic V."/>
            <person name="Botka T."/>
            <person name="Pantucek R."/>
        </authorList>
    </citation>
    <scope>NUCLEOTIDE SEQUENCE</scope>
    <source>
        <strain evidence="1">CCM 2609</strain>
    </source>
</reference>
<gene>
    <name evidence="1" type="ORF">MRZ06_10110</name>
</gene>
<dbReference type="EMBL" id="CP094348">
    <property type="protein sequence ID" value="UOB20325.1"/>
    <property type="molecule type" value="Genomic_DNA"/>
</dbReference>
<name>A0ABY3ZVB9_9STAP</name>
<protein>
    <submittedName>
        <fullName evidence="1">Uncharacterized protein</fullName>
    </submittedName>
</protein>
<accession>A0ABY3ZVB9</accession>
<sequence>MFTEKERINLILSYGLEDAIELYNKFNAHADEHFFEYKHFSIQLKQKYYLPDKFSLAISYIELCYRNHLSNYDEIIDFFHTLRAIERQVTN</sequence>
<evidence type="ECO:0000313" key="1">
    <source>
        <dbReference type="EMBL" id="UOB20325.1"/>
    </source>
</evidence>
<evidence type="ECO:0000313" key="2">
    <source>
        <dbReference type="Proteomes" id="UP000830343"/>
    </source>
</evidence>
<organism evidence="1 2">
    <name type="scientific">Macrococcus armenti</name>
    <dbReference type="NCBI Taxonomy" id="2875764"/>
    <lineage>
        <taxon>Bacteria</taxon>
        <taxon>Bacillati</taxon>
        <taxon>Bacillota</taxon>
        <taxon>Bacilli</taxon>
        <taxon>Bacillales</taxon>
        <taxon>Staphylococcaceae</taxon>
        <taxon>Macrococcus</taxon>
    </lineage>
</organism>
<keyword evidence="2" id="KW-1185">Reference proteome</keyword>